<name>A0A3S5BBU5_9PLAT</name>
<evidence type="ECO:0000313" key="2">
    <source>
        <dbReference type="Proteomes" id="UP000784294"/>
    </source>
</evidence>
<keyword evidence="2" id="KW-1185">Reference proteome</keyword>
<gene>
    <name evidence="1" type="ORF">PXEA_LOCUS12273</name>
</gene>
<evidence type="ECO:0000313" key="1">
    <source>
        <dbReference type="EMBL" id="VEL18833.1"/>
    </source>
</evidence>
<accession>A0A3S5BBU5</accession>
<proteinExistence type="predicted"/>
<protein>
    <submittedName>
        <fullName evidence="1">Uncharacterized protein</fullName>
    </submittedName>
</protein>
<sequence length="192" mass="20600">MPNGPLSLLAALDGQIYLLNGLTVYSTTLSTTSVHLMAYINFTSQSHALRAYFFPDALVSPTLQSVPSNDVPPCLPRGLLPKTLNAHNGQIQPIASCSFLCLPSPSHGSDKNIESASTTTTNNTGRSYTCVCPTGVSTPTIASTGQSEVSYGDASNINLLFLCELTYRILLQNLLLSLITFRIKIFGEVIRS</sequence>
<comment type="caution">
    <text evidence="1">The sequence shown here is derived from an EMBL/GenBank/DDBJ whole genome shotgun (WGS) entry which is preliminary data.</text>
</comment>
<reference evidence="1" key="1">
    <citation type="submission" date="2018-11" db="EMBL/GenBank/DDBJ databases">
        <authorList>
            <consortium name="Pathogen Informatics"/>
        </authorList>
    </citation>
    <scope>NUCLEOTIDE SEQUENCE</scope>
</reference>
<dbReference type="EMBL" id="CAAALY010038939">
    <property type="protein sequence ID" value="VEL18833.1"/>
    <property type="molecule type" value="Genomic_DNA"/>
</dbReference>
<organism evidence="1 2">
    <name type="scientific">Protopolystoma xenopodis</name>
    <dbReference type="NCBI Taxonomy" id="117903"/>
    <lineage>
        <taxon>Eukaryota</taxon>
        <taxon>Metazoa</taxon>
        <taxon>Spiralia</taxon>
        <taxon>Lophotrochozoa</taxon>
        <taxon>Platyhelminthes</taxon>
        <taxon>Monogenea</taxon>
        <taxon>Polyopisthocotylea</taxon>
        <taxon>Polystomatidea</taxon>
        <taxon>Polystomatidae</taxon>
        <taxon>Protopolystoma</taxon>
    </lineage>
</organism>
<dbReference type="Proteomes" id="UP000784294">
    <property type="component" value="Unassembled WGS sequence"/>
</dbReference>
<dbReference type="AlphaFoldDB" id="A0A3S5BBU5"/>